<keyword evidence="11" id="KW-1185">Reference proteome</keyword>
<keyword evidence="6" id="KW-0648">Protein biosynthesis</keyword>
<keyword evidence="3 10" id="KW-0436">Ligase</keyword>
<evidence type="ECO:0000256" key="5">
    <source>
        <dbReference type="ARBA" id="ARBA00022840"/>
    </source>
</evidence>
<dbReference type="InterPro" id="IPR014729">
    <property type="entry name" value="Rossmann-like_a/b/a_fold"/>
</dbReference>
<dbReference type="PANTHER" id="PTHR45794:SF1">
    <property type="entry name" value="LEUCINE--TRNA LIGASE, CYTOPLASMIC"/>
    <property type="match status" value="1"/>
</dbReference>
<evidence type="ECO:0000256" key="8">
    <source>
        <dbReference type="ARBA" id="ARBA00030520"/>
    </source>
</evidence>
<evidence type="ECO:0000256" key="7">
    <source>
        <dbReference type="ARBA" id="ARBA00023146"/>
    </source>
</evidence>
<evidence type="ECO:0000256" key="1">
    <source>
        <dbReference type="ARBA" id="ARBA00005594"/>
    </source>
</evidence>
<dbReference type="EC" id="6.1.1.4" evidence="2"/>
<dbReference type="AlphaFoldDB" id="A0AAD5WHA1"/>
<dbReference type="Pfam" id="PF00133">
    <property type="entry name" value="tRNA-synt_1"/>
    <property type="match status" value="1"/>
</dbReference>
<dbReference type="InterPro" id="IPR001412">
    <property type="entry name" value="aa-tRNA-synth_I_CS"/>
</dbReference>
<name>A0AAD5WHA1_PARTN</name>
<evidence type="ECO:0000256" key="2">
    <source>
        <dbReference type="ARBA" id="ARBA00013164"/>
    </source>
</evidence>
<keyword evidence="7" id="KW-0030">Aminoacyl-tRNA synthetase</keyword>
<dbReference type="Proteomes" id="UP001196413">
    <property type="component" value="Unassembled WGS sequence"/>
</dbReference>
<evidence type="ECO:0000256" key="3">
    <source>
        <dbReference type="ARBA" id="ARBA00022598"/>
    </source>
</evidence>
<dbReference type="InterPro" id="IPR004493">
    <property type="entry name" value="Leu-tRNA-synth_Ia_arc/euk"/>
</dbReference>
<organism evidence="10 11">
    <name type="scientific">Parelaphostrongylus tenuis</name>
    <name type="common">Meningeal worm</name>
    <dbReference type="NCBI Taxonomy" id="148309"/>
    <lineage>
        <taxon>Eukaryota</taxon>
        <taxon>Metazoa</taxon>
        <taxon>Ecdysozoa</taxon>
        <taxon>Nematoda</taxon>
        <taxon>Chromadorea</taxon>
        <taxon>Rhabditida</taxon>
        <taxon>Rhabditina</taxon>
        <taxon>Rhabditomorpha</taxon>
        <taxon>Strongyloidea</taxon>
        <taxon>Metastrongylidae</taxon>
        <taxon>Parelaphostrongylus</taxon>
    </lineage>
</organism>
<evidence type="ECO:0000256" key="4">
    <source>
        <dbReference type="ARBA" id="ARBA00022741"/>
    </source>
</evidence>
<dbReference type="PROSITE" id="PS00178">
    <property type="entry name" value="AA_TRNA_LIGASE_I"/>
    <property type="match status" value="1"/>
</dbReference>
<feature type="domain" description="Aminoacyl-tRNA synthetase class Ia" evidence="9">
    <location>
        <begin position="20"/>
        <end position="86"/>
    </location>
</feature>
<gene>
    <name evidence="10" type="primary">LARS1_3</name>
    <name evidence="10" type="ORF">KIN20_031829</name>
</gene>
<keyword evidence="5" id="KW-0067">ATP-binding</keyword>
<dbReference type="InterPro" id="IPR002300">
    <property type="entry name" value="aa-tRNA-synth_Ia"/>
</dbReference>
<dbReference type="GO" id="GO:0005524">
    <property type="term" value="F:ATP binding"/>
    <property type="evidence" value="ECO:0007669"/>
    <property type="project" value="UniProtKB-KW"/>
</dbReference>
<dbReference type="GO" id="GO:0006429">
    <property type="term" value="P:leucyl-tRNA aminoacylation"/>
    <property type="evidence" value="ECO:0007669"/>
    <property type="project" value="InterPro"/>
</dbReference>
<keyword evidence="4" id="KW-0547">Nucleotide-binding</keyword>
<dbReference type="PANTHER" id="PTHR45794">
    <property type="entry name" value="LEUCYL-TRNA SYNTHETASE"/>
    <property type="match status" value="1"/>
</dbReference>
<comment type="caution">
    <text evidence="10">The sequence shown here is derived from an EMBL/GenBank/DDBJ whole genome shotgun (WGS) entry which is preliminary data.</text>
</comment>
<dbReference type="Gene3D" id="3.40.50.620">
    <property type="entry name" value="HUPs"/>
    <property type="match status" value="1"/>
</dbReference>
<evidence type="ECO:0000256" key="6">
    <source>
        <dbReference type="ARBA" id="ARBA00022917"/>
    </source>
</evidence>
<proteinExistence type="inferred from homology"/>
<sequence>MQLLPTHDCCASKDATPYAYQWWSSKENLGESKVFEQDASDENLPKYLTTFPYPYMNGRLHLGHTFTLSKCEFAMGYQRLIGKKVPISIWFFTVLECQ</sequence>
<accession>A0AAD5WHA1</accession>
<protein>
    <recommendedName>
        <fullName evidence="2">leucine--tRNA ligase</fullName>
        <ecNumber evidence="2">6.1.1.4</ecNumber>
    </recommendedName>
    <alternativeName>
        <fullName evidence="8">Leucyl-tRNA synthetase</fullName>
    </alternativeName>
</protein>
<evidence type="ECO:0000259" key="9">
    <source>
        <dbReference type="Pfam" id="PF00133"/>
    </source>
</evidence>
<evidence type="ECO:0000313" key="11">
    <source>
        <dbReference type="Proteomes" id="UP001196413"/>
    </source>
</evidence>
<comment type="similarity">
    <text evidence="1">Belongs to the class-I aminoacyl-tRNA synthetase family.</text>
</comment>
<evidence type="ECO:0000313" key="10">
    <source>
        <dbReference type="EMBL" id="KAJ1370162.1"/>
    </source>
</evidence>
<dbReference type="EMBL" id="JAHQIW010006745">
    <property type="protein sequence ID" value="KAJ1370162.1"/>
    <property type="molecule type" value="Genomic_DNA"/>
</dbReference>
<dbReference type="SUPFAM" id="SSF52374">
    <property type="entry name" value="Nucleotidylyl transferase"/>
    <property type="match status" value="1"/>
</dbReference>
<reference evidence="10" key="1">
    <citation type="submission" date="2021-06" db="EMBL/GenBank/DDBJ databases">
        <title>Parelaphostrongylus tenuis whole genome reference sequence.</title>
        <authorList>
            <person name="Garwood T.J."/>
            <person name="Larsen P.A."/>
            <person name="Fountain-Jones N.M."/>
            <person name="Garbe J.R."/>
            <person name="Macchietto M.G."/>
            <person name="Kania S.A."/>
            <person name="Gerhold R.W."/>
            <person name="Richards J.E."/>
            <person name="Wolf T.M."/>
        </authorList>
    </citation>
    <scope>NUCLEOTIDE SEQUENCE</scope>
    <source>
        <strain evidence="10">MNPRO001-30</strain>
        <tissue evidence="10">Meninges</tissue>
    </source>
</reference>
<dbReference type="GO" id="GO:0004823">
    <property type="term" value="F:leucine-tRNA ligase activity"/>
    <property type="evidence" value="ECO:0007669"/>
    <property type="project" value="UniProtKB-EC"/>
</dbReference>